<comment type="caution">
    <text evidence="3">The sequence shown here is derived from an EMBL/GenBank/DDBJ whole genome shotgun (WGS) entry which is preliminary data.</text>
</comment>
<dbReference type="RefSeq" id="WP_185904284.1">
    <property type="nucleotide sequence ID" value="NZ_JACMSE010000001.1"/>
</dbReference>
<keyword evidence="1" id="KW-1133">Transmembrane helix</keyword>
<reference evidence="3 4" key="1">
    <citation type="submission" date="2020-08" db="EMBL/GenBank/DDBJ databases">
        <authorList>
            <person name="Liu C."/>
            <person name="Sun Q."/>
        </authorList>
    </citation>
    <scope>NUCLEOTIDE SEQUENCE [LARGE SCALE GENOMIC DNA]</scope>
    <source>
        <strain evidence="3 4">N22</strain>
    </source>
</reference>
<keyword evidence="4" id="KW-1185">Reference proteome</keyword>
<sequence length="827" mass="85588">MTRSRQGFAFVKRGAAVMLAATLTAGMVPGMALAEISKQGADTVTGALANTGDGYALESGKTYPVGVAWGAGAGFENFAGMIPGMVGGYFGNTVSVSLNGGGGYNVVISFGGDKGYSEAIGDIVYNGQTISQSADKTYTLTVDSLDAVINANIVIGGGMASMFPNGVGITMALDTSSLPTTPPVVTVDKAALEAAIVDAKAVEQGKKSDDAWKTLQDAIATAEGELAREGATQDDLDAAVTALNAAVGAFGNSEDVGGETAPELQYATANATWYLLHDGVQDEDPASDRVTNYFGKTVEYAKNADGTYMLRVTATGVGGLSFWMSLNNGEKSFGTADGDSYVYTFSVASVTEAINLQFGYTAGSYNGSHDTNLYVEKAAAVDKSALNAAIADAKALAQGGKTDEVWDELQAAIATAEKAAANENIPQQGVDGVTAQLNAAIEKFKNSPDKETPSGDYDMVVGKTYTASVSYAGTGSFAGMQDMLKQMVSKYFGNAVELALLEDGTYDVVVYFGGSTGYDDAIGDLVYNGQAVKQSANKTYTVNVPSLENAIDLALHVGGSMNMDITYAMAIDTSTIALKEGEPPVASIDKSALRSLVDQAAALTQGKKSDAAWESLQTTLSAARAVLNDAGASQDAVNEAATSLKEAIDRFNASENVAFQVGHTYEVPMAFFKHGSVTEKSMAAQYFGDTALVRPQENGTFAVSFAATGQGLEYIKSLSYNGAKVSQNGSQFMLSIPASESDTVIPLDMSITMMEQLGIGQSQVADMRLYLSQAKDLGTGQSGMAASSSNLAQTGDAATGLVTLAGGALVAGAAVAMTARRRMAQRK</sequence>
<feature type="chain" id="PRO_5032974050" evidence="2">
    <location>
        <begin position="35"/>
        <end position="827"/>
    </location>
</feature>
<name>A0A842JBX1_9ACTN</name>
<dbReference type="AlphaFoldDB" id="A0A842JBX1"/>
<dbReference type="Gene3D" id="1.20.1270.90">
    <property type="entry name" value="AF1782-like"/>
    <property type="match status" value="3"/>
</dbReference>
<organism evidence="3 4">
    <name type="scientific">Gordonibacter massiliensis</name>
    <name type="common">ex Traore et al. 2017</name>
    <dbReference type="NCBI Taxonomy" id="1841863"/>
    <lineage>
        <taxon>Bacteria</taxon>
        <taxon>Bacillati</taxon>
        <taxon>Actinomycetota</taxon>
        <taxon>Coriobacteriia</taxon>
        <taxon>Eggerthellales</taxon>
        <taxon>Eggerthellaceae</taxon>
        <taxon>Gordonibacter</taxon>
    </lineage>
</organism>
<protein>
    <submittedName>
        <fullName evidence="3">FIVAR domain-containing protein</fullName>
    </submittedName>
</protein>
<evidence type="ECO:0000313" key="4">
    <source>
        <dbReference type="Proteomes" id="UP000587396"/>
    </source>
</evidence>
<keyword evidence="1" id="KW-0812">Transmembrane</keyword>
<dbReference type="NCBIfam" id="TIGR01167">
    <property type="entry name" value="LPXTG_anchor"/>
    <property type="match status" value="1"/>
</dbReference>
<evidence type="ECO:0000313" key="3">
    <source>
        <dbReference type="EMBL" id="MBC2888346.1"/>
    </source>
</evidence>
<evidence type="ECO:0000256" key="1">
    <source>
        <dbReference type="SAM" id="Phobius"/>
    </source>
</evidence>
<dbReference type="Pfam" id="PF07554">
    <property type="entry name" value="FIVAR"/>
    <property type="match status" value="3"/>
</dbReference>
<dbReference type="EMBL" id="JACMSE010000001">
    <property type="protein sequence ID" value="MBC2888346.1"/>
    <property type="molecule type" value="Genomic_DNA"/>
</dbReference>
<evidence type="ECO:0000256" key="2">
    <source>
        <dbReference type="SAM" id="SignalP"/>
    </source>
</evidence>
<feature type="transmembrane region" description="Helical" evidence="1">
    <location>
        <begin position="797"/>
        <end position="819"/>
    </location>
</feature>
<feature type="signal peptide" evidence="2">
    <location>
        <begin position="1"/>
        <end position="34"/>
    </location>
</feature>
<keyword evidence="1" id="KW-0472">Membrane</keyword>
<gene>
    <name evidence="3" type="ORF">H7313_03145</name>
</gene>
<accession>A0A842JBX1</accession>
<proteinExistence type="predicted"/>
<dbReference type="Proteomes" id="UP000587396">
    <property type="component" value="Unassembled WGS sequence"/>
</dbReference>
<dbReference type="Gene3D" id="2.60.40.1850">
    <property type="match status" value="1"/>
</dbReference>
<dbReference type="InterPro" id="IPR037250">
    <property type="entry name" value="NEAT_dom_sf"/>
</dbReference>
<keyword evidence="2" id="KW-0732">Signal</keyword>